<reference evidence="6 7" key="1">
    <citation type="submission" date="2019-01" db="EMBL/GenBank/DDBJ databases">
        <title>Sequencing the genomes of 1000 actinobacteria strains.</title>
        <authorList>
            <person name="Klenk H.-P."/>
        </authorList>
    </citation>
    <scope>NUCLEOTIDE SEQUENCE [LARGE SCALE GENOMIC DNA]</scope>
    <source>
        <strain evidence="6 7">DSM 43925</strain>
    </source>
</reference>
<comment type="caution">
    <text evidence="6">The sequence shown here is derived from an EMBL/GenBank/DDBJ whole genome shotgun (WGS) entry which is preliminary data.</text>
</comment>
<dbReference type="Proteomes" id="UP000284824">
    <property type="component" value="Unassembled WGS sequence"/>
</dbReference>
<dbReference type="PRINTS" id="PR00455">
    <property type="entry name" value="HTHTETR"/>
</dbReference>
<name>A0A438M6M1_9ACTN</name>
<proteinExistence type="predicted"/>
<dbReference type="SUPFAM" id="SSF46689">
    <property type="entry name" value="Homeodomain-like"/>
    <property type="match status" value="1"/>
</dbReference>
<keyword evidence="3" id="KW-0804">Transcription</keyword>
<evidence type="ECO:0000256" key="1">
    <source>
        <dbReference type="ARBA" id="ARBA00023015"/>
    </source>
</evidence>
<sequence>MTPPASSPASDGPGLRVDAERNRQRIVTAARQAFAELGLDVPMEEIARRAGVGVGTLYRRYPTRAELIAAAFEAKMTAYADAARQALADPDPWHGFCDFVERICAMQAGDRGFTTVLTMTFPTAKRFEADRERAYADFIALVDRAKAAGKLRADFVAVDMPMFLMANAGVLAATADAAPETWRRLVGYLLQACAAPAAQSLPDPPTSRQMYRAMMRTTHQQRGG</sequence>
<keyword evidence="7" id="KW-1185">Reference proteome</keyword>
<keyword evidence="2 4" id="KW-0238">DNA-binding</keyword>
<evidence type="ECO:0000259" key="5">
    <source>
        <dbReference type="PROSITE" id="PS50977"/>
    </source>
</evidence>
<dbReference type="GO" id="GO:0003700">
    <property type="term" value="F:DNA-binding transcription factor activity"/>
    <property type="evidence" value="ECO:0007669"/>
    <property type="project" value="TreeGrafter"/>
</dbReference>
<evidence type="ECO:0000256" key="3">
    <source>
        <dbReference type="ARBA" id="ARBA00023163"/>
    </source>
</evidence>
<feature type="domain" description="HTH tetR-type" evidence="5">
    <location>
        <begin position="20"/>
        <end position="79"/>
    </location>
</feature>
<dbReference type="SUPFAM" id="SSF48498">
    <property type="entry name" value="Tetracyclin repressor-like, C-terminal domain"/>
    <property type="match status" value="1"/>
</dbReference>
<evidence type="ECO:0000256" key="2">
    <source>
        <dbReference type="ARBA" id="ARBA00023125"/>
    </source>
</evidence>
<dbReference type="EMBL" id="SAUN01000001">
    <property type="protein sequence ID" value="RVX41336.1"/>
    <property type="molecule type" value="Genomic_DNA"/>
</dbReference>
<dbReference type="RefSeq" id="WP_241564120.1">
    <property type="nucleotide sequence ID" value="NZ_SAUN01000001.1"/>
</dbReference>
<evidence type="ECO:0000313" key="7">
    <source>
        <dbReference type="Proteomes" id="UP000284824"/>
    </source>
</evidence>
<protein>
    <submittedName>
        <fullName evidence="6">TetR family transcriptional regulator</fullName>
    </submittedName>
</protein>
<gene>
    <name evidence="6" type="ORF">EDD27_3851</name>
</gene>
<organism evidence="6 7">
    <name type="scientific">Nonomuraea polychroma</name>
    <dbReference type="NCBI Taxonomy" id="46176"/>
    <lineage>
        <taxon>Bacteria</taxon>
        <taxon>Bacillati</taxon>
        <taxon>Actinomycetota</taxon>
        <taxon>Actinomycetes</taxon>
        <taxon>Streptosporangiales</taxon>
        <taxon>Streptosporangiaceae</taxon>
        <taxon>Nonomuraea</taxon>
    </lineage>
</organism>
<dbReference type="Pfam" id="PF00440">
    <property type="entry name" value="TetR_N"/>
    <property type="match status" value="1"/>
</dbReference>
<dbReference type="PANTHER" id="PTHR30055">
    <property type="entry name" value="HTH-TYPE TRANSCRIPTIONAL REGULATOR RUTR"/>
    <property type="match status" value="1"/>
</dbReference>
<dbReference type="InterPro" id="IPR036271">
    <property type="entry name" value="Tet_transcr_reg_TetR-rel_C_sf"/>
</dbReference>
<dbReference type="GO" id="GO:0000976">
    <property type="term" value="F:transcription cis-regulatory region binding"/>
    <property type="evidence" value="ECO:0007669"/>
    <property type="project" value="TreeGrafter"/>
</dbReference>
<dbReference type="PROSITE" id="PS50977">
    <property type="entry name" value="HTH_TETR_2"/>
    <property type="match status" value="1"/>
</dbReference>
<dbReference type="PANTHER" id="PTHR30055:SF234">
    <property type="entry name" value="HTH-TYPE TRANSCRIPTIONAL REGULATOR BETI"/>
    <property type="match status" value="1"/>
</dbReference>
<evidence type="ECO:0000313" key="6">
    <source>
        <dbReference type="EMBL" id="RVX41336.1"/>
    </source>
</evidence>
<evidence type="ECO:0000256" key="4">
    <source>
        <dbReference type="PROSITE-ProRule" id="PRU00335"/>
    </source>
</evidence>
<accession>A0A438M6M1</accession>
<keyword evidence="1" id="KW-0805">Transcription regulation</keyword>
<dbReference type="InterPro" id="IPR001647">
    <property type="entry name" value="HTH_TetR"/>
</dbReference>
<dbReference type="AlphaFoldDB" id="A0A438M6M1"/>
<dbReference type="InterPro" id="IPR009057">
    <property type="entry name" value="Homeodomain-like_sf"/>
</dbReference>
<dbReference type="InterPro" id="IPR050109">
    <property type="entry name" value="HTH-type_TetR-like_transc_reg"/>
</dbReference>
<feature type="DNA-binding region" description="H-T-H motif" evidence="4">
    <location>
        <begin position="42"/>
        <end position="61"/>
    </location>
</feature>
<dbReference type="Gene3D" id="1.10.357.10">
    <property type="entry name" value="Tetracycline Repressor, domain 2"/>
    <property type="match status" value="1"/>
</dbReference>